<dbReference type="Pfam" id="PF08933">
    <property type="entry name" value="PrnB"/>
    <property type="match status" value="1"/>
</dbReference>
<evidence type="ECO:0000313" key="1">
    <source>
        <dbReference type="EMBL" id="RMA78902.1"/>
    </source>
</evidence>
<dbReference type="OrthoDB" id="4301605at2"/>
<dbReference type="SUPFAM" id="SSF140959">
    <property type="entry name" value="Indolic compounds 2,3-dioxygenase-like"/>
    <property type="match status" value="1"/>
</dbReference>
<accession>A0A3M0AI50</accession>
<dbReference type="Gene3D" id="1.20.58.600">
    <property type="match status" value="1"/>
</dbReference>
<dbReference type="RefSeq" id="WP_121877537.1">
    <property type="nucleotide sequence ID" value="NZ_REFJ01000005.1"/>
</dbReference>
<dbReference type="EMBL" id="REFJ01000005">
    <property type="protein sequence ID" value="RMA78902.1"/>
    <property type="molecule type" value="Genomic_DNA"/>
</dbReference>
<organism evidence="1 2">
    <name type="scientific">Umboniibacter marinipuniceus</name>
    <dbReference type="NCBI Taxonomy" id="569599"/>
    <lineage>
        <taxon>Bacteria</taxon>
        <taxon>Pseudomonadati</taxon>
        <taxon>Pseudomonadota</taxon>
        <taxon>Gammaproteobacteria</taxon>
        <taxon>Cellvibrionales</taxon>
        <taxon>Cellvibrionaceae</taxon>
        <taxon>Umboniibacter</taxon>
    </lineage>
</organism>
<dbReference type="InterPro" id="IPR037217">
    <property type="entry name" value="Trp/Indoleamine_2_3_dOase-like"/>
</dbReference>
<proteinExistence type="predicted"/>
<dbReference type="InterPro" id="IPR015029">
    <property type="entry name" value="PrnB"/>
</dbReference>
<reference evidence="1 2" key="1">
    <citation type="submission" date="2018-10" db="EMBL/GenBank/DDBJ databases">
        <title>Genomic Encyclopedia of Type Strains, Phase IV (KMG-IV): sequencing the most valuable type-strain genomes for metagenomic binning, comparative biology and taxonomic classification.</title>
        <authorList>
            <person name="Goeker M."/>
        </authorList>
    </citation>
    <scope>NUCLEOTIDE SEQUENCE [LARGE SCALE GENOMIC DNA]</scope>
    <source>
        <strain evidence="1 2">DSM 25080</strain>
    </source>
</reference>
<protein>
    <submittedName>
        <fullName evidence="1">Uncharacterized protein DUF1864</fullName>
    </submittedName>
</protein>
<comment type="caution">
    <text evidence="1">The sequence shown here is derived from an EMBL/GenBank/DDBJ whole genome shotgun (WGS) entry which is preliminary data.</text>
</comment>
<evidence type="ECO:0000313" key="2">
    <source>
        <dbReference type="Proteomes" id="UP000267187"/>
    </source>
</evidence>
<gene>
    <name evidence="1" type="ORF">DFR27_2242</name>
</gene>
<name>A0A3M0AI50_9GAMM</name>
<dbReference type="GO" id="GO:0020037">
    <property type="term" value="F:heme binding"/>
    <property type="evidence" value="ECO:0007669"/>
    <property type="project" value="InterPro"/>
</dbReference>
<sequence>MTQNTKAFDHWIRTDFVAINTQLETLYFEHHSDRAQVEGIGDDLKQQLLNDGRTLLASLLAEGNTDEGFDAGFDLLGNIGFYMAACRRHELTEPSRETKSPLVEASALALQVGASIGMIPRFSTAHLTTHNQAINGRAKSFTHLPDEAIFNEFNTRSILAYQEASTALIKVVDVGISSPVAIDLLHTAGVALKKVFDSNQQLNDQLDVDRFFYSVRPYYKSHRVGNNIYRGANAGDFAGINIIDLLLGLCRADESYYSQLLVDKMLYMMPDDQAALRNAMRLPNLLDALLSSPDGNWKAAAATALLKVCRAHGATAEQHHNLLVERFIRVPSQQLAAQHHQNLTASGPPLPVLLAALEKLRDLRCASPRHDIVTAAAKMDQVKELLR</sequence>
<dbReference type="Gene3D" id="1.20.58.480">
    <property type="match status" value="1"/>
</dbReference>
<dbReference type="GO" id="GO:0019441">
    <property type="term" value="P:L-tryptophan catabolic process to kynurenine"/>
    <property type="evidence" value="ECO:0007669"/>
    <property type="project" value="InterPro"/>
</dbReference>
<dbReference type="GO" id="GO:0046872">
    <property type="term" value="F:metal ion binding"/>
    <property type="evidence" value="ECO:0007669"/>
    <property type="project" value="InterPro"/>
</dbReference>
<keyword evidence="2" id="KW-1185">Reference proteome</keyword>
<dbReference type="AlphaFoldDB" id="A0A3M0AI50"/>
<dbReference type="Proteomes" id="UP000267187">
    <property type="component" value="Unassembled WGS sequence"/>
</dbReference>